<keyword evidence="2" id="KW-0597">Phosphoprotein</keyword>
<evidence type="ECO:0000256" key="2">
    <source>
        <dbReference type="ARBA" id="ARBA00022553"/>
    </source>
</evidence>
<feature type="non-terminal residue" evidence="5">
    <location>
        <position position="200"/>
    </location>
</feature>
<dbReference type="InterPro" id="IPR001227">
    <property type="entry name" value="Ac_transferase_dom_sf"/>
</dbReference>
<dbReference type="AlphaFoldDB" id="A0A076L2A3"/>
<dbReference type="GO" id="GO:0004312">
    <property type="term" value="F:fatty acid synthase activity"/>
    <property type="evidence" value="ECO:0007669"/>
    <property type="project" value="TreeGrafter"/>
</dbReference>
<feature type="non-terminal residue" evidence="5">
    <location>
        <position position="1"/>
    </location>
</feature>
<keyword evidence="1" id="KW-0596">Phosphopantetheine</keyword>
<protein>
    <submittedName>
        <fullName evidence="5">Polyketide synthase</fullName>
    </submittedName>
</protein>
<dbReference type="InterPro" id="IPR014031">
    <property type="entry name" value="Ketoacyl_synth_C"/>
</dbReference>
<dbReference type="InterPro" id="IPR020841">
    <property type="entry name" value="PKS_Beta-ketoAc_synthase_dom"/>
</dbReference>
<dbReference type="PANTHER" id="PTHR43775">
    <property type="entry name" value="FATTY ACID SYNTHASE"/>
    <property type="match status" value="1"/>
</dbReference>
<dbReference type="Gene3D" id="3.40.47.10">
    <property type="match status" value="1"/>
</dbReference>
<evidence type="ECO:0000259" key="4">
    <source>
        <dbReference type="PROSITE" id="PS52004"/>
    </source>
</evidence>
<dbReference type="GO" id="GO:0044550">
    <property type="term" value="P:secondary metabolite biosynthetic process"/>
    <property type="evidence" value="ECO:0007669"/>
    <property type="project" value="TreeGrafter"/>
</dbReference>
<dbReference type="PANTHER" id="PTHR43775:SF20">
    <property type="entry name" value="HYBRID PKS-NRPS SYNTHETASE APDA"/>
    <property type="match status" value="1"/>
</dbReference>
<evidence type="ECO:0000313" key="5">
    <source>
        <dbReference type="EMBL" id="AII99984.1"/>
    </source>
</evidence>
<dbReference type="PROSITE" id="PS52004">
    <property type="entry name" value="KS3_2"/>
    <property type="match status" value="1"/>
</dbReference>
<dbReference type="Gene3D" id="3.40.366.10">
    <property type="entry name" value="Malonyl-Coenzyme A Acyl Carrier Protein, domain 2"/>
    <property type="match status" value="1"/>
</dbReference>
<dbReference type="SUPFAM" id="SSF53901">
    <property type="entry name" value="Thiolase-like"/>
    <property type="match status" value="1"/>
</dbReference>
<organism evidence="5">
    <name type="scientific">Cordyceps fumosorosea</name>
    <dbReference type="NCBI Taxonomy" id="114497"/>
    <lineage>
        <taxon>Eukaryota</taxon>
        <taxon>Fungi</taxon>
        <taxon>Dikarya</taxon>
        <taxon>Ascomycota</taxon>
        <taxon>Pezizomycotina</taxon>
        <taxon>Sordariomycetes</taxon>
        <taxon>Hypocreomycetidae</taxon>
        <taxon>Hypocreales</taxon>
        <taxon>Cordycipitaceae</taxon>
        <taxon>Cordyceps</taxon>
    </lineage>
</organism>
<reference evidence="5" key="1">
    <citation type="journal article" date="2015" name="Fungal Biol.">
        <title>Phylogeny of type I polyketide synthases (PKSs) in fungal entomopathogens and expression analysis of PKS genes in Beauveria bassiana BCC 2660.</title>
        <authorList>
            <person name="Punya J."/>
            <person name="Swangmaneecharern P."/>
            <person name="Pinsupa S."/>
            <person name="Nitistaporn P."/>
            <person name="Phonghanpot S."/>
            <person name="Kunathigan V."/>
            <person name="Cheevadhanarak S."/>
            <person name="Tanticharoen M."/>
            <person name="Amnuaykanjanasin A."/>
        </authorList>
    </citation>
    <scope>NUCLEOTIDE SEQUENCE</scope>
    <source>
        <strain evidence="5">BCC1659</strain>
    </source>
</reference>
<evidence type="ECO:0000256" key="3">
    <source>
        <dbReference type="ARBA" id="ARBA00022679"/>
    </source>
</evidence>
<dbReference type="GO" id="GO:0006633">
    <property type="term" value="P:fatty acid biosynthetic process"/>
    <property type="evidence" value="ECO:0007669"/>
    <property type="project" value="TreeGrafter"/>
</dbReference>
<dbReference type="Pfam" id="PF22621">
    <property type="entry name" value="CurL-like_PKS_C"/>
    <property type="match status" value="1"/>
</dbReference>
<dbReference type="InterPro" id="IPR016039">
    <property type="entry name" value="Thiolase-like"/>
</dbReference>
<keyword evidence="3" id="KW-0808">Transferase</keyword>
<dbReference type="Pfam" id="PF02801">
    <property type="entry name" value="Ketoacyl-synt_C"/>
    <property type="match status" value="1"/>
</dbReference>
<feature type="domain" description="Ketosynthase family 3 (KS3)" evidence="4">
    <location>
        <begin position="1"/>
        <end position="115"/>
    </location>
</feature>
<evidence type="ECO:0000256" key="1">
    <source>
        <dbReference type="ARBA" id="ARBA00022450"/>
    </source>
</evidence>
<proteinExistence type="predicted"/>
<accession>A0A076L2A3</accession>
<dbReference type="EMBL" id="KF536091">
    <property type="protein sequence ID" value="AII99984.1"/>
    <property type="molecule type" value="Genomic_DNA"/>
</dbReference>
<sequence>IESHGTGTLAGDPVEAEAISDAFFGIGNGNDDGSENKRSISDSPLHVGSIKTVAGHTEGTAELAGIIKLSLALQNKTIPPNMLFDSLMPRQELPWFPFVFSAGSQRSMKNILRNYSSHLKENKDTSLSNLAWTLHSRKTLLGLGASFAAAGMDQLITKLDAASESPNDVGTHGSSVKRQPKILAVFSGHGAQGIRASGRA</sequence>
<name>A0A076L2A3_9HYPO</name>
<dbReference type="Gene3D" id="3.30.70.3290">
    <property type="match status" value="1"/>
</dbReference>
<dbReference type="InterPro" id="IPR050091">
    <property type="entry name" value="PKS_NRPS_Biosynth_Enz"/>
</dbReference>